<feature type="region of interest" description="Disordered" evidence="1">
    <location>
        <begin position="1"/>
        <end position="26"/>
    </location>
</feature>
<dbReference type="Proteomes" id="UP001156903">
    <property type="component" value="Unassembled WGS sequence"/>
</dbReference>
<gene>
    <name evidence="2" type="ORF">GCM10007935_33640</name>
</gene>
<name>A0ABQ6CCI7_9BURK</name>
<evidence type="ECO:0000256" key="1">
    <source>
        <dbReference type="SAM" id="MobiDB-lite"/>
    </source>
</evidence>
<organism evidence="2 3">
    <name type="scientific">Hydrogenophaga electricum</name>
    <dbReference type="NCBI Taxonomy" id="1230953"/>
    <lineage>
        <taxon>Bacteria</taxon>
        <taxon>Pseudomonadati</taxon>
        <taxon>Pseudomonadota</taxon>
        <taxon>Betaproteobacteria</taxon>
        <taxon>Burkholderiales</taxon>
        <taxon>Comamonadaceae</taxon>
        <taxon>Hydrogenophaga</taxon>
    </lineage>
</organism>
<sequence length="196" mass="22104">MTRLDQHYKSQLGEGGDKGADLTLGDGDSKTVLKGLDTKFDELSDLTDEDKKKYVGTLQDCGDDQVNPAHYQACVGLRNLRLQTLKQSQGMLKTLKFRREQIVKLVEESRKLGVNGNDPKAGQLQRYQFELQAQQALLQTDALQLQILMDGYKQREQTYAMQMNEARRSSDRGALDPKAGRPRNKAVPFVSPKIFN</sequence>
<protein>
    <submittedName>
        <fullName evidence="2">Uncharacterized protein</fullName>
    </submittedName>
</protein>
<feature type="compositionally biased region" description="Basic and acidic residues" evidence="1">
    <location>
        <begin position="165"/>
        <end position="179"/>
    </location>
</feature>
<keyword evidence="3" id="KW-1185">Reference proteome</keyword>
<dbReference type="EMBL" id="BSPB01000038">
    <property type="protein sequence ID" value="GLS15927.1"/>
    <property type="molecule type" value="Genomic_DNA"/>
</dbReference>
<accession>A0ABQ6CCI7</accession>
<evidence type="ECO:0000313" key="3">
    <source>
        <dbReference type="Proteomes" id="UP001156903"/>
    </source>
</evidence>
<comment type="caution">
    <text evidence="2">The sequence shown here is derived from an EMBL/GenBank/DDBJ whole genome shotgun (WGS) entry which is preliminary data.</text>
</comment>
<feature type="region of interest" description="Disordered" evidence="1">
    <location>
        <begin position="164"/>
        <end position="187"/>
    </location>
</feature>
<proteinExistence type="predicted"/>
<evidence type="ECO:0000313" key="2">
    <source>
        <dbReference type="EMBL" id="GLS15927.1"/>
    </source>
</evidence>
<reference evidence="3" key="1">
    <citation type="journal article" date="2019" name="Int. J. Syst. Evol. Microbiol.">
        <title>The Global Catalogue of Microorganisms (GCM) 10K type strain sequencing project: providing services to taxonomists for standard genome sequencing and annotation.</title>
        <authorList>
            <consortium name="The Broad Institute Genomics Platform"/>
            <consortium name="The Broad Institute Genome Sequencing Center for Infectious Disease"/>
            <person name="Wu L."/>
            <person name="Ma J."/>
        </authorList>
    </citation>
    <scope>NUCLEOTIDE SEQUENCE [LARGE SCALE GENOMIC DNA]</scope>
    <source>
        <strain evidence="3">NBRC 109341</strain>
    </source>
</reference>